<keyword evidence="3" id="KW-1003">Cell membrane</keyword>
<feature type="transmembrane region" description="Helical" evidence="8">
    <location>
        <begin position="173"/>
        <end position="192"/>
    </location>
</feature>
<dbReference type="RefSeq" id="WP_134115447.1">
    <property type="nucleotide sequence ID" value="NZ_SODF01000001.1"/>
</dbReference>
<feature type="transmembrane region" description="Helical" evidence="8">
    <location>
        <begin position="12"/>
        <end position="39"/>
    </location>
</feature>
<feature type="transmembrane region" description="Helical" evidence="8">
    <location>
        <begin position="310"/>
        <end position="335"/>
    </location>
</feature>
<feature type="transmembrane region" description="Helical" evidence="8">
    <location>
        <begin position="228"/>
        <end position="247"/>
    </location>
</feature>
<dbReference type="PANTHER" id="PTHR23517">
    <property type="entry name" value="RESISTANCE PROTEIN MDTM, PUTATIVE-RELATED-RELATED"/>
    <property type="match status" value="1"/>
</dbReference>
<dbReference type="PANTHER" id="PTHR23517:SF13">
    <property type="entry name" value="MAJOR FACILITATOR SUPERFAMILY MFS_1"/>
    <property type="match status" value="1"/>
</dbReference>
<comment type="caution">
    <text evidence="10">The sequence shown here is derived from an EMBL/GenBank/DDBJ whole genome shotgun (WGS) entry which is preliminary data.</text>
</comment>
<dbReference type="SUPFAM" id="SSF103473">
    <property type="entry name" value="MFS general substrate transporter"/>
    <property type="match status" value="1"/>
</dbReference>
<dbReference type="Proteomes" id="UP000295447">
    <property type="component" value="Unassembled WGS sequence"/>
</dbReference>
<protein>
    <submittedName>
        <fullName evidence="10">Putative MFS family arabinose efflux permease</fullName>
    </submittedName>
</protein>
<dbReference type="InterPro" id="IPR020846">
    <property type="entry name" value="MFS_dom"/>
</dbReference>
<sequence length="598" mass="62596">MTTSTVHRLSRTAGFWAVAASMSVLTAFSTAPSALYGIYRRQDHLSSITVTIVYAVFAAGIVTSLLLVGHLSDWYGRRTLLMPALLTGLVAAVVLANSTSLPALFVGRVLTGLALGAATATATAYLTDLDAGPNGVPTRRAQITSTVANVGGLAVGPLAAGLLATYVPSFPRLIYVVLAVLLALALIAVWAAPEVRPLPNPRPRYRPQRLAIPGAARTQFGAALTGDFLVFTVYGVFAGLASAFLAGPLHRSSPVLAGLTVFIAFGVGALTQIITRTWPLRRLLALGIPVLLIGLAVIVTAAWLRPPSLTFFLIGAALVGVGTGSIFRSALTVVITTAPPNDRAAALALFFVVGYLGLSLPVVGAGIALQYVTFKVILLTFAVIVSTGILVASPLLIRSLTEKKAPVGAPGESTGVTGSERTNSGVSGSHQGIPQGNGRHMATIHFTEITTSTPEQFVAGLTDFGPGRAKLFANSSDDHLKVHDLGATYADVTEGNDSVWERLHYDWSDPTHIVLTTTDSNLWGGASGHTYTLHRRADGATTIDVTIVRQGKNLKGRLLGIVLGLFGKSVLGKPFHNSVKAIEARNLQTLTTNNNVKA</sequence>
<dbReference type="GO" id="GO:0005886">
    <property type="term" value="C:plasma membrane"/>
    <property type="evidence" value="ECO:0007669"/>
    <property type="project" value="UniProtKB-SubCell"/>
</dbReference>
<dbReference type="Gene3D" id="1.20.1250.20">
    <property type="entry name" value="MFS general substrate transporter like domains"/>
    <property type="match status" value="1"/>
</dbReference>
<evidence type="ECO:0000256" key="5">
    <source>
        <dbReference type="ARBA" id="ARBA00022989"/>
    </source>
</evidence>
<feature type="transmembrane region" description="Helical" evidence="8">
    <location>
        <begin position="283"/>
        <end position="304"/>
    </location>
</feature>
<keyword evidence="11" id="KW-1185">Reference proteome</keyword>
<feature type="transmembrane region" description="Helical" evidence="8">
    <location>
        <begin position="105"/>
        <end position="126"/>
    </location>
</feature>
<evidence type="ECO:0000256" key="6">
    <source>
        <dbReference type="ARBA" id="ARBA00023136"/>
    </source>
</evidence>
<evidence type="ECO:0000256" key="4">
    <source>
        <dbReference type="ARBA" id="ARBA00022692"/>
    </source>
</evidence>
<feature type="transmembrane region" description="Helical" evidence="8">
    <location>
        <begin position="45"/>
        <end position="68"/>
    </location>
</feature>
<comment type="subcellular location">
    <subcellularLocation>
        <location evidence="1">Cell membrane</location>
        <topology evidence="1">Multi-pass membrane protein</topology>
    </subcellularLocation>
</comment>
<feature type="domain" description="Major facilitator superfamily (MFS) profile" evidence="9">
    <location>
        <begin position="1"/>
        <end position="400"/>
    </location>
</feature>
<evidence type="ECO:0000313" key="11">
    <source>
        <dbReference type="Proteomes" id="UP000295447"/>
    </source>
</evidence>
<feature type="transmembrane region" description="Helical" evidence="8">
    <location>
        <begin position="147"/>
        <end position="167"/>
    </location>
</feature>
<evidence type="ECO:0000256" key="3">
    <source>
        <dbReference type="ARBA" id="ARBA00022475"/>
    </source>
</evidence>
<evidence type="ECO:0000313" key="10">
    <source>
        <dbReference type="EMBL" id="TDW21990.1"/>
    </source>
</evidence>
<dbReference type="InterPro" id="IPR036259">
    <property type="entry name" value="MFS_trans_sf"/>
</dbReference>
<gene>
    <name evidence="10" type="ORF">EV650_0821</name>
</gene>
<accession>A0A4R8A1I8</accession>
<evidence type="ECO:0000256" key="2">
    <source>
        <dbReference type="ARBA" id="ARBA00022448"/>
    </source>
</evidence>
<feature type="transmembrane region" description="Helical" evidence="8">
    <location>
        <begin position="253"/>
        <end position="271"/>
    </location>
</feature>
<reference evidence="10 11" key="1">
    <citation type="submission" date="2019-03" db="EMBL/GenBank/DDBJ databases">
        <title>Genomic Encyclopedia of Type Strains, Phase III (KMG-III): the genomes of soil and plant-associated and newly described type strains.</title>
        <authorList>
            <person name="Whitman W."/>
        </authorList>
    </citation>
    <scope>NUCLEOTIDE SEQUENCE [LARGE SCALE GENOMIC DNA]</scope>
    <source>
        <strain evidence="10 11">VKM Ac-2570</strain>
    </source>
</reference>
<dbReference type="OrthoDB" id="3177957at2"/>
<dbReference type="AlphaFoldDB" id="A0A4R8A1I8"/>
<feature type="transmembrane region" description="Helical" evidence="8">
    <location>
        <begin position="80"/>
        <end position="99"/>
    </location>
</feature>
<dbReference type="InterPro" id="IPR011701">
    <property type="entry name" value="MFS"/>
</dbReference>
<feature type="transmembrane region" description="Helical" evidence="8">
    <location>
        <begin position="347"/>
        <end position="371"/>
    </location>
</feature>
<feature type="compositionally biased region" description="Polar residues" evidence="7">
    <location>
        <begin position="414"/>
        <end position="434"/>
    </location>
</feature>
<evidence type="ECO:0000259" key="9">
    <source>
        <dbReference type="PROSITE" id="PS50850"/>
    </source>
</evidence>
<name>A0A4R8A1I8_9ACTN</name>
<evidence type="ECO:0000256" key="8">
    <source>
        <dbReference type="SAM" id="Phobius"/>
    </source>
</evidence>
<feature type="region of interest" description="Disordered" evidence="7">
    <location>
        <begin position="405"/>
        <end position="434"/>
    </location>
</feature>
<dbReference type="GO" id="GO:0022857">
    <property type="term" value="F:transmembrane transporter activity"/>
    <property type="evidence" value="ECO:0007669"/>
    <property type="project" value="InterPro"/>
</dbReference>
<keyword evidence="5 8" id="KW-1133">Transmembrane helix</keyword>
<proteinExistence type="predicted"/>
<feature type="transmembrane region" description="Helical" evidence="8">
    <location>
        <begin position="377"/>
        <end position="397"/>
    </location>
</feature>
<dbReference type="InterPro" id="IPR050171">
    <property type="entry name" value="MFS_Transporters"/>
</dbReference>
<evidence type="ECO:0000256" key="1">
    <source>
        <dbReference type="ARBA" id="ARBA00004651"/>
    </source>
</evidence>
<keyword evidence="2" id="KW-0813">Transport</keyword>
<dbReference type="Pfam" id="PF07690">
    <property type="entry name" value="MFS_1"/>
    <property type="match status" value="1"/>
</dbReference>
<dbReference type="EMBL" id="SODF01000001">
    <property type="protein sequence ID" value="TDW21990.1"/>
    <property type="molecule type" value="Genomic_DNA"/>
</dbReference>
<dbReference type="PROSITE" id="PS50850">
    <property type="entry name" value="MFS"/>
    <property type="match status" value="1"/>
</dbReference>
<keyword evidence="4 8" id="KW-0812">Transmembrane</keyword>
<organism evidence="10 11">
    <name type="scientific">Kribbella kalugense</name>
    <dbReference type="NCBI Taxonomy" id="2512221"/>
    <lineage>
        <taxon>Bacteria</taxon>
        <taxon>Bacillati</taxon>
        <taxon>Actinomycetota</taxon>
        <taxon>Actinomycetes</taxon>
        <taxon>Propionibacteriales</taxon>
        <taxon>Kribbellaceae</taxon>
        <taxon>Kribbella</taxon>
    </lineage>
</organism>
<evidence type="ECO:0000256" key="7">
    <source>
        <dbReference type="SAM" id="MobiDB-lite"/>
    </source>
</evidence>
<keyword evidence="6 8" id="KW-0472">Membrane</keyword>